<dbReference type="CDD" id="cd13305">
    <property type="entry name" value="PH_SHARPIN"/>
    <property type="match status" value="1"/>
</dbReference>
<dbReference type="AlphaFoldDB" id="Q4TGS2"/>
<comment type="caution">
    <text evidence="2">The sequence shown here is derived from an EMBL/GenBank/DDBJ whole genome shotgun (WGS) entry which is preliminary data.</text>
</comment>
<dbReference type="FunFam" id="2.30.29.30:FF:000447">
    <property type="entry name" value="RanBP-type and C3HC4-type zinc finger-containing protein 1"/>
    <property type="match status" value="1"/>
</dbReference>
<feature type="domain" description="Sharpin PH" evidence="1">
    <location>
        <begin position="31"/>
        <end position="147"/>
    </location>
</feature>
<dbReference type="InterPro" id="IPR031912">
    <property type="entry name" value="Sharpin_PH"/>
</dbReference>
<gene>
    <name evidence="2" type="ORF">GSTENG00000957001</name>
</gene>
<dbReference type="EMBL" id="CAAE01003519">
    <property type="protein sequence ID" value="CAF87910.1"/>
    <property type="molecule type" value="Genomic_DNA"/>
</dbReference>
<dbReference type="InterPro" id="IPR011993">
    <property type="entry name" value="PH-like_dom_sf"/>
</dbReference>
<organism evidence="2">
    <name type="scientific">Tetraodon nigroviridis</name>
    <name type="common">Spotted green pufferfish</name>
    <name type="synonym">Chelonodon nigroviridis</name>
    <dbReference type="NCBI Taxonomy" id="99883"/>
    <lineage>
        <taxon>Eukaryota</taxon>
        <taxon>Metazoa</taxon>
        <taxon>Chordata</taxon>
        <taxon>Craniata</taxon>
        <taxon>Vertebrata</taxon>
        <taxon>Euteleostomi</taxon>
        <taxon>Actinopterygii</taxon>
        <taxon>Neopterygii</taxon>
        <taxon>Teleostei</taxon>
        <taxon>Neoteleostei</taxon>
        <taxon>Acanthomorphata</taxon>
        <taxon>Eupercaria</taxon>
        <taxon>Tetraodontiformes</taxon>
        <taxon>Tetradontoidea</taxon>
        <taxon>Tetraodontidae</taxon>
        <taxon>Tetraodon</taxon>
    </lineage>
</organism>
<dbReference type="SUPFAM" id="SSF50729">
    <property type="entry name" value="PH domain-like"/>
    <property type="match status" value="1"/>
</dbReference>
<reference evidence="2" key="1">
    <citation type="journal article" date="2004" name="Nature">
        <title>Genome duplication in the teleost fish Tetraodon nigroviridis reveals the early vertebrate proto-karyotype.</title>
        <authorList>
            <person name="Jaillon O."/>
            <person name="Aury J.-M."/>
            <person name="Brunet F."/>
            <person name="Petit J.-L."/>
            <person name="Stange-Thomann N."/>
            <person name="Mauceli E."/>
            <person name="Bouneau L."/>
            <person name="Fischer C."/>
            <person name="Ozouf-Costaz C."/>
            <person name="Bernot A."/>
            <person name="Nicaud S."/>
            <person name="Jaffe D."/>
            <person name="Fisher S."/>
            <person name="Lutfalla G."/>
            <person name="Dossat C."/>
            <person name="Segurens B."/>
            <person name="Dasilva C."/>
            <person name="Salanoubat M."/>
            <person name="Levy M."/>
            <person name="Boudet N."/>
            <person name="Castellano S."/>
            <person name="Anthouard V."/>
            <person name="Jubin C."/>
            <person name="Castelli V."/>
            <person name="Katinka M."/>
            <person name="Vacherie B."/>
            <person name="Biemont C."/>
            <person name="Skalli Z."/>
            <person name="Cattolico L."/>
            <person name="Poulain J."/>
            <person name="De Berardinis V."/>
            <person name="Cruaud C."/>
            <person name="Duprat S."/>
            <person name="Brottier P."/>
            <person name="Coutanceau J.-P."/>
            <person name="Gouzy J."/>
            <person name="Parra G."/>
            <person name="Lardier G."/>
            <person name="Chapple C."/>
            <person name="McKernan K.J."/>
            <person name="McEwan P."/>
            <person name="Bosak S."/>
            <person name="Kellis M."/>
            <person name="Volff J.-N."/>
            <person name="Guigo R."/>
            <person name="Zody M.C."/>
            <person name="Mesirov J."/>
            <person name="Lindblad-Toh K."/>
            <person name="Birren B."/>
            <person name="Nusbaum C."/>
            <person name="Kahn D."/>
            <person name="Robinson-Rechavi M."/>
            <person name="Laudet V."/>
            <person name="Schachter V."/>
            <person name="Quetier F."/>
            <person name="Saurin W."/>
            <person name="Scarpelli C."/>
            <person name="Wincker P."/>
            <person name="Lander E.S."/>
            <person name="Weissenbach J."/>
            <person name="Roest Crollius H."/>
        </authorList>
    </citation>
    <scope>NUCLEOTIDE SEQUENCE [LARGE SCALE GENOMIC DNA]</scope>
</reference>
<dbReference type="Pfam" id="PF16764">
    <property type="entry name" value="Sharpin_PH"/>
    <property type="match status" value="1"/>
</dbReference>
<name>Q4TGS2_TETNG</name>
<dbReference type="OrthoDB" id="261960at2759"/>
<evidence type="ECO:0000259" key="1">
    <source>
        <dbReference type="Pfam" id="PF16764"/>
    </source>
</evidence>
<accession>Q4TGS2</accession>
<evidence type="ECO:0000313" key="2">
    <source>
        <dbReference type="EMBL" id="CAF87910.1"/>
    </source>
</evidence>
<reference evidence="2" key="2">
    <citation type="submission" date="2004-02" db="EMBL/GenBank/DDBJ databases">
        <authorList>
            <consortium name="Genoscope"/>
            <consortium name="Whitehead Institute Centre for Genome Research"/>
        </authorList>
    </citation>
    <scope>NUCLEOTIDE SEQUENCE</scope>
</reference>
<dbReference type="Gene3D" id="2.30.29.30">
    <property type="entry name" value="Pleckstrin-homology domain (PH domain)/Phosphotyrosine-binding domain (PTB)"/>
    <property type="match status" value="1"/>
</dbReference>
<sequence>MALSSGGWAPPAAVPASSQQASCGGPIPTACCSTVLMSVRVSVCHSGIRPLCLPGAGSEALRLQLSMDPSRAGEFRLALRDMSGHRSVFIAEFDLRSVQYEVKSPRCHEMRLSAPPHDSISFNFRCDREAEEWATVVMSSLREAHRGLRRRTPSTKLGSRDDIYIFICAFLFLSDSCKHYHMRIRRKAGHAPVAAAAVAADALSSPSLPLTGEISPSSLYQPDQGWG</sequence>
<protein>
    <submittedName>
        <fullName evidence="2">(spotted green pufferfish) hypothetical protein</fullName>
    </submittedName>
</protein>
<dbReference type="KEGG" id="tng:GSTEN00000957G001"/>
<proteinExistence type="predicted"/>